<gene>
    <name evidence="1" type="ORF">G9U51_15920</name>
</gene>
<accession>A0A967B4L6</accession>
<dbReference type="InterPro" id="IPR019933">
    <property type="entry name" value="DivIVA_domain"/>
</dbReference>
<sequence length="187" mass="20885">MTAVPWTPTHVALLQRSDLPTGRGGYVFEDVDRWIEHAQALMAAGRVVPPLSTGALRRTKMREGYQPEAVEALAAHIAEWQRNLQLASATPAAPVAAEEPARRLRWTPQQIDWVRESTFGVRRGGRAYVEAEVDTFLDDVLVAMTKGEPLPSIDAVRFFLARRGARGYDAHDVDTFLDDLKRLRPAQ</sequence>
<dbReference type="Proteomes" id="UP000744769">
    <property type="component" value="Unassembled WGS sequence"/>
</dbReference>
<organism evidence="1 2">
    <name type="scientific">Metallococcus carri</name>
    <dbReference type="NCBI Taxonomy" id="1656884"/>
    <lineage>
        <taxon>Bacteria</taxon>
        <taxon>Bacillati</taxon>
        <taxon>Actinomycetota</taxon>
        <taxon>Actinomycetes</taxon>
        <taxon>Micrococcales</taxon>
        <taxon>Dermacoccaceae</taxon>
        <taxon>Metallococcus</taxon>
    </lineage>
</organism>
<name>A0A967B4L6_9MICO</name>
<evidence type="ECO:0000313" key="1">
    <source>
        <dbReference type="EMBL" id="NHN57260.1"/>
    </source>
</evidence>
<keyword evidence="2" id="KW-1185">Reference proteome</keyword>
<dbReference type="RefSeq" id="WP_166198359.1">
    <property type="nucleotide sequence ID" value="NZ_JAAOIV010000013.1"/>
</dbReference>
<proteinExistence type="predicted"/>
<comment type="caution">
    <text evidence="1">The sequence shown here is derived from an EMBL/GenBank/DDBJ whole genome shotgun (WGS) entry which is preliminary data.</text>
</comment>
<dbReference type="AlphaFoldDB" id="A0A967B4L6"/>
<reference evidence="1" key="1">
    <citation type="submission" date="2020-03" db="EMBL/GenBank/DDBJ databases">
        <title>Draft sequencing of Calidifontibacter sp. DB0510.</title>
        <authorList>
            <person name="Kim D.-U."/>
        </authorList>
    </citation>
    <scope>NUCLEOTIDE SEQUENCE</scope>
    <source>
        <strain evidence="1">DB0510</strain>
    </source>
</reference>
<dbReference type="EMBL" id="JAAOIV010000013">
    <property type="protein sequence ID" value="NHN57260.1"/>
    <property type="molecule type" value="Genomic_DNA"/>
</dbReference>
<evidence type="ECO:0000313" key="2">
    <source>
        <dbReference type="Proteomes" id="UP000744769"/>
    </source>
</evidence>
<protein>
    <submittedName>
        <fullName evidence="1">DivIVA domain-containing protein</fullName>
    </submittedName>
</protein>
<dbReference type="NCBIfam" id="TIGR03544">
    <property type="entry name" value="DivI1A_domain"/>
    <property type="match status" value="1"/>
</dbReference>